<dbReference type="InterPro" id="IPR011786">
    <property type="entry name" value="CysI"/>
</dbReference>
<dbReference type="GO" id="GO:0051539">
    <property type="term" value="F:4 iron, 4 sulfur cluster binding"/>
    <property type="evidence" value="ECO:0007669"/>
    <property type="project" value="UniProtKB-KW"/>
</dbReference>
<evidence type="ECO:0000256" key="1">
    <source>
        <dbReference type="ARBA" id="ARBA00004774"/>
    </source>
</evidence>
<dbReference type="NCBIfam" id="TIGR02041">
    <property type="entry name" value="CysI"/>
    <property type="match status" value="1"/>
</dbReference>
<dbReference type="Proteomes" id="UP000283993">
    <property type="component" value="Unassembled WGS sequence"/>
</dbReference>
<dbReference type="PRINTS" id="PR00397">
    <property type="entry name" value="SIROHAEM"/>
</dbReference>
<dbReference type="FunFam" id="3.30.413.10:FF:000003">
    <property type="entry name" value="Sulfite reductase [NADPH] hemoprotein beta-component"/>
    <property type="match status" value="1"/>
</dbReference>
<dbReference type="PANTHER" id="PTHR11493:SF47">
    <property type="entry name" value="SULFITE REDUCTASE [NADPH] SUBUNIT BETA"/>
    <property type="match status" value="1"/>
</dbReference>
<feature type="binding site" evidence="15">
    <location>
        <position position="488"/>
    </location>
    <ligand>
        <name>[4Fe-4S] cluster</name>
        <dbReference type="ChEBI" id="CHEBI:49883"/>
    </ligand>
</feature>
<evidence type="ECO:0000256" key="13">
    <source>
        <dbReference type="ARBA" id="ARBA00057160"/>
    </source>
</evidence>
<dbReference type="Pfam" id="PF03460">
    <property type="entry name" value="NIR_SIR_ferr"/>
    <property type="match status" value="2"/>
</dbReference>
<name>A0A423PQC4_9GAMM</name>
<keyword evidence="3 15" id="KW-0004">4Fe-4S</keyword>
<dbReference type="PANTHER" id="PTHR11493">
    <property type="entry name" value="SULFITE REDUCTASE [NADPH] SUBUNIT BETA-RELATED"/>
    <property type="match status" value="1"/>
</dbReference>
<dbReference type="GO" id="GO:0050661">
    <property type="term" value="F:NADP binding"/>
    <property type="evidence" value="ECO:0007669"/>
    <property type="project" value="InterPro"/>
</dbReference>
<feature type="domain" description="Nitrite/Sulfite reductase ferredoxin-like" evidence="17">
    <location>
        <begin position="342"/>
        <end position="419"/>
    </location>
</feature>
<evidence type="ECO:0000256" key="7">
    <source>
        <dbReference type="ARBA" id="ARBA00022857"/>
    </source>
</evidence>
<dbReference type="PROSITE" id="PS00365">
    <property type="entry name" value="NIR_SIR"/>
    <property type="match status" value="1"/>
</dbReference>
<evidence type="ECO:0000256" key="10">
    <source>
        <dbReference type="ARBA" id="ARBA00023014"/>
    </source>
</evidence>
<evidence type="ECO:0000256" key="14">
    <source>
        <dbReference type="ARBA" id="ARBA00062253"/>
    </source>
</evidence>
<organism evidence="18 19">
    <name type="scientific">Salinisphaera orenii MK-B5</name>
    <dbReference type="NCBI Taxonomy" id="856730"/>
    <lineage>
        <taxon>Bacteria</taxon>
        <taxon>Pseudomonadati</taxon>
        <taxon>Pseudomonadota</taxon>
        <taxon>Gammaproteobacteria</taxon>
        <taxon>Salinisphaerales</taxon>
        <taxon>Salinisphaeraceae</taxon>
        <taxon>Salinisphaera</taxon>
    </lineage>
</organism>
<feature type="binding site" description="axial binding residue" evidence="15">
    <location>
        <position position="488"/>
    </location>
    <ligand>
        <name>siroheme</name>
        <dbReference type="ChEBI" id="CHEBI:60052"/>
    </ligand>
    <ligandPart>
        <name>Fe</name>
        <dbReference type="ChEBI" id="CHEBI:18248"/>
    </ligandPart>
</feature>
<evidence type="ECO:0000313" key="19">
    <source>
        <dbReference type="Proteomes" id="UP000283993"/>
    </source>
</evidence>
<proteinExistence type="inferred from homology"/>
<dbReference type="NCBIfam" id="NF010029">
    <property type="entry name" value="PRK13504.1"/>
    <property type="match status" value="1"/>
</dbReference>
<comment type="catalytic activity">
    <reaction evidence="12 15">
        <text>hydrogen sulfide + 3 NADP(+) + 3 H2O = sulfite + 3 NADPH + 4 H(+)</text>
        <dbReference type="Rhea" id="RHEA:13801"/>
        <dbReference type="ChEBI" id="CHEBI:15377"/>
        <dbReference type="ChEBI" id="CHEBI:15378"/>
        <dbReference type="ChEBI" id="CHEBI:17359"/>
        <dbReference type="ChEBI" id="CHEBI:29919"/>
        <dbReference type="ChEBI" id="CHEBI:57783"/>
        <dbReference type="ChEBI" id="CHEBI:58349"/>
        <dbReference type="EC" id="1.8.1.2"/>
    </reaction>
</comment>
<comment type="caution">
    <text evidence="18">The sequence shown here is derived from an EMBL/GenBank/DDBJ whole genome shotgun (WGS) entry which is preliminary data.</text>
</comment>
<comment type="function">
    <text evidence="13 15">Component of the sulfite reductase complex that catalyzes the 6-electron reduction of sulfite to sulfide. This is one of several activities required for the biosynthesis of L-cysteine from sulfate.</text>
</comment>
<feature type="binding site" evidence="15">
    <location>
        <position position="445"/>
    </location>
    <ligand>
        <name>[4Fe-4S] cluster</name>
        <dbReference type="ChEBI" id="CHEBI:49883"/>
    </ligand>
</feature>
<reference evidence="18 19" key="1">
    <citation type="submission" date="2013-10" db="EMBL/GenBank/DDBJ databases">
        <title>Salinisphaera orenii MK-B5 Genome Sequencing.</title>
        <authorList>
            <person name="Lai Q."/>
            <person name="Li C."/>
            <person name="Shao Z."/>
        </authorList>
    </citation>
    <scope>NUCLEOTIDE SEQUENCE [LARGE SCALE GENOMIC DNA]</scope>
    <source>
        <strain evidence="18 19">MK-B5</strain>
    </source>
</reference>
<evidence type="ECO:0000256" key="6">
    <source>
        <dbReference type="ARBA" id="ARBA00022723"/>
    </source>
</evidence>
<evidence type="ECO:0000256" key="15">
    <source>
        <dbReference type="HAMAP-Rule" id="MF_01540"/>
    </source>
</evidence>
<keyword evidence="7 15" id="KW-0521">NADP</keyword>
<evidence type="ECO:0000256" key="12">
    <source>
        <dbReference type="ARBA" id="ARBA00052219"/>
    </source>
</evidence>
<feature type="domain" description="Nitrite/sulphite reductase 4Fe-4S" evidence="16">
    <location>
        <begin position="167"/>
        <end position="319"/>
    </location>
</feature>
<evidence type="ECO:0000259" key="17">
    <source>
        <dbReference type="Pfam" id="PF03460"/>
    </source>
</evidence>
<dbReference type="EMBL" id="AYKH01000012">
    <property type="protein sequence ID" value="ROO27805.1"/>
    <property type="molecule type" value="Genomic_DNA"/>
</dbReference>
<protein>
    <recommendedName>
        <fullName evidence="15">Sulfite reductase [NADPH] hemoprotein beta-component</fullName>
        <shortName evidence="15">SiR-HP</shortName>
        <shortName evidence="15">SiRHP</shortName>
        <ecNumber evidence="15">1.8.1.2</ecNumber>
    </recommendedName>
</protein>
<evidence type="ECO:0000256" key="5">
    <source>
        <dbReference type="ARBA" id="ARBA00022617"/>
    </source>
</evidence>
<evidence type="ECO:0000313" key="18">
    <source>
        <dbReference type="EMBL" id="ROO27805.1"/>
    </source>
</evidence>
<keyword evidence="10 15" id="KW-0411">Iron-sulfur</keyword>
<evidence type="ECO:0000256" key="9">
    <source>
        <dbReference type="ARBA" id="ARBA00023004"/>
    </source>
</evidence>
<dbReference type="Gene3D" id="3.30.413.10">
    <property type="entry name" value="Sulfite Reductase Hemoprotein, domain 1"/>
    <property type="match status" value="2"/>
</dbReference>
<dbReference type="HAMAP" id="MF_01540">
    <property type="entry name" value="CysI"/>
    <property type="match status" value="1"/>
</dbReference>
<dbReference type="InterPro" id="IPR036136">
    <property type="entry name" value="Nit/Sulf_reduc_fer-like_dom_sf"/>
</dbReference>
<evidence type="ECO:0000256" key="11">
    <source>
        <dbReference type="ARBA" id="ARBA00023192"/>
    </source>
</evidence>
<keyword evidence="5 15" id="KW-0349">Heme</keyword>
<keyword evidence="11 15" id="KW-0198">Cysteine biosynthesis</keyword>
<comment type="cofactor">
    <cofactor evidence="15">
        <name>siroheme</name>
        <dbReference type="ChEBI" id="CHEBI:60052"/>
    </cofactor>
    <text evidence="15">Binds 1 siroheme per subunit.</text>
</comment>
<feature type="binding site" evidence="15">
    <location>
        <position position="439"/>
    </location>
    <ligand>
        <name>[4Fe-4S] cluster</name>
        <dbReference type="ChEBI" id="CHEBI:49883"/>
    </ligand>
</feature>
<dbReference type="GO" id="GO:0070814">
    <property type="term" value="P:hydrogen sulfide biosynthetic process"/>
    <property type="evidence" value="ECO:0007669"/>
    <property type="project" value="UniProtKB-UniRule"/>
</dbReference>
<dbReference type="RefSeq" id="WP_123630995.1">
    <property type="nucleotide sequence ID" value="NZ_AYKH01000012.1"/>
</dbReference>
<dbReference type="InterPro" id="IPR045169">
    <property type="entry name" value="NO2/SO3_Rdtase_4Fe4S_prot"/>
</dbReference>
<keyword evidence="9 15" id="KW-0408">Iron</keyword>
<dbReference type="InterPro" id="IPR045854">
    <property type="entry name" value="NO2/SO3_Rdtase_4Fe4S_sf"/>
</dbReference>
<comment type="cofactor">
    <cofactor evidence="15">
        <name>[4Fe-4S] cluster</name>
        <dbReference type="ChEBI" id="CHEBI:49883"/>
    </cofactor>
    <text evidence="15">Binds 1 [4Fe-4S] cluster per subunit.</text>
</comment>
<dbReference type="InterPro" id="IPR006067">
    <property type="entry name" value="NO2/SO3_Rdtase_4Fe4S_dom"/>
</dbReference>
<keyword evidence="6 15" id="KW-0479">Metal-binding</keyword>
<accession>A0A423PQC4</accession>
<dbReference type="GO" id="GO:0004783">
    <property type="term" value="F:sulfite reductase (NADPH) activity"/>
    <property type="evidence" value="ECO:0007669"/>
    <property type="project" value="UniProtKB-UniRule"/>
</dbReference>
<dbReference type="EC" id="1.8.1.2" evidence="15"/>
<dbReference type="GO" id="GO:0050311">
    <property type="term" value="F:sulfite reductase (ferredoxin) activity"/>
    <property type="evidence" value="ECO:0007669"/>
    <property type="project" value="TreeGrafter"/>
</dbReference>
<dbReference type="GO" id="GO:0009337">
    <property type="term" value="C:sulfite reductase complex (NADPH)"/>
    <property type="evidence" value="ECO:0007669"/>
    <property type="project" value="InterPro"/>
</dbReference>
<keyword evidence="19" id="KW-1185">Reference proteome</keyword>
<dbReference type="UniPathway" id="UPA00140">
    <property type="reaction ID" value="UER00207"/>
</dbReference>
<feature type="domain" description="Nitrite/Sulfite reductase ferredoxin-like" evidence="17">
    <location>
        <begin position="69"/>
        <end position="127"/>
    </location>
</feature>
<keyword evidence="4 15" id="KW-0028">Amino-acid biosynthesis</keyword>
<dbReference type="GO" id="GO:0020037">
    <property type="term" value="F:heme binding"/>
    <property type="evidence" value="ECO:0007669"/>
    <property type="project" value="InterPro"/>
</dbReference>
<evidence type="ECO:0000259" key="16">
    <source>
        <dbReference type="Pfam" id="PF01077"/>
    </source>
</evidence>
<evidence type="ECO:0000256" key="8">
    <source>
        <dbReference type="ARBA" id="ARBA00023002"/>
    </source>
</evidence>
<dbReference type="SUPFAM" id="SSF55124">
    <property type="entry name" value="Nitrite/Sulfite reductase N-terminal domain-like"/>
    <property type="match status" value="2"/>
</dbReference>
<gene>
    <name evidence="15" type="primary">cysI</name>
    <name evidence="18" type="ORF">SAOR_08270</name>
</gene>
<comment type="similarity">
    <text evidence="2 15">Belongs to the nitrite and sulfite reductase 4Fe-4S domain family.</text>
</comment>
<comment type="subunit">
    <text evidence="14 15">Alpha(8)-beta(8). The alpha component is a flavoprotein, the beta component is a hemoprotein.</text>
</comment>
<evidence type="ECO:0000256" key="4">
    <source>
        <dbReference type="ARBA" id="ARBA00022605"/>
    </source>
</evidence>
<dbReference type="InterPro" id="IPR006066">
    <property type="entry name" value="NO2/SO3_Rdtase_FeS/sirohaem_BS"/>
</dbReference>
<evidence type="ECO:0000256" key="3">
    <source>
        <dbReference type="ARBA" id="ARBA00022485"/>
    </source>
</evidence>
<keyword evidence="8 15" id="KW-0560">Oxidoreductase</keyword>
<dbReference type="GO" id="GO:0046872">
    <property type="term" value="F:metal ion binding"/>
    <property type="evidence" value="ECO:0007669"/>
    <property type="project" value="UniProtKB-KW"/>
</dbReference>
<dbReference type="AlphaFoldDB" id="A0A423PQC4"/>
<dbReference type="GO" id="GO:0019344">
    <property type="term" value="P:cysteine biosynthetic process"/>
    <property type="evidence" value="ECO:0007669"/>
    <property type="project" value="UniProtKB-KW"/>
</dbReference>
<comment type="pathway">
    <text evidence="1 15">Sulfur metabolism; hydrogen sulfide biosynthesis; hydrogen sulfide from sulfite (NADPH route): step 1/1.</text>
</comment>
<dbReference type="GO" id="GO:0000103">
    <property type="term" value="P:sulfate assimilation"/>
    <property type="evidence" value="ECO:0007669"/>
    <property type="project" value="UniProtKB-UniRule"/>
</dbReference>
<dbReference type="Pfam" id="PF01077">
    <property type="entry name" value="NIR_SIR"/>
    <property type="match status" value="1"/>
</dbReference>
<feature type="binding site" evidence="15">
    <location>
        <position position="484"/>
    </location>
    <ligand>
        <name>[4Fe-4S] cluster</name>
        <dbReference type="ChEBI" id="CHEBI:49883"/>
    </ligand>
</feature>
<dbReference type="SUPFAM" id="SSF56014">
    <property type="entry name" value="Nitrite and sulphite reductase 4Fe-4S domain-like"/>
    <property type="match status" value="2"/>
</dbReference>
<sequence>MSDDKQLSPVEHIKLASNYLRGTIADGLADELTGSIAEDDTQLTKFHGFYQQDDRDLRSERKTSKLEPHYQFMLRLRLPAGVVTGEQWLAIDELAHKYANGTLRLTTRQTFQYHGVLKKHLRPLLQAAYQVGVDARGACGDVNRNVMAGAHPELSAVHREVHDWSQRISEHLAWKSRAYEEIFLEQPAAGEDHEPIYGTSYLPRKFKIAIAVPPENDVDVFANDIGLIAIVDNGELVGFNVAIGGGMGSTHGEPATYPRLGSVIGFATPEATLAVVEELVKIQRDHGDRENRKHARFKYTIDDHGIDWIHEQLDTRAGIRLEPAREYRFDRNGDPLGWRRSDDGRWHLTLFIENGRIADFDDAGFHRGQYPGPSGYKLMTGLRELAKIHKGHIRLTGNHNVIIADVDEADKPAIEELVAHYGLDDGSRYSTLRHSAMACVAFPTCGLAMAESERYLPSLITKFEAVMADAGLSDDSIVVRMTGCPNGCARPFLGEIGFVGKAPGKYNLYLGAAHDGSRLNKLYRENIGEDEILAELTPIIERYAEERDDGESFGDFVVRTGIIAETTEGRFFHDNVGSPEPA</sequence>
<evidence type="ECO:0000256" key="2">
    <source>
        <dbReference type="ARBA" id="ARBA00010429"/>
    </source>
</evidence>
<dbReference type="InterPro" id="IPR005117">
    <property type="entry name" value="NiRdtase/SiRdtase_haem-b_fer"/>
</dbReference>